<proteinExistence type="predicted"/>
<reference evidence="2 3" key="1">
    <citation type="submission" date="2016-10" db="EMBL/GenBank/DDBJ databases">
        <authorList>
            <person name="de Groot N.N."/>
        </authorList>
    </citation>
    <scope>NUCLEOTIDE SEQUENCE [LARGE SCALE GENOMIC DNA]</scope>
    <source>
        <strain evidence="2 3">CDM_5</strain>
    </source>
</reference>
<sequence>MKPRTLGIVVVAVLVVVAAVGGGLWALGRLSFLDSYGSEYYYEVRVSANEPISNVTIFAPLPVVDGDSPVEGIIETREYLLPETWSYDVVETEYGPMLRLQADELPADPTYHRPVIENDRLVRWERVSADEYDRNGTDVVRIDHDAIELTADRTVNRSIETRAPEGTEPLFEPRSNVTAVPCEWPHEDDDVRCYSYDTQIFVSYDGPETTELSVTVELRGTNSWWVGGWNYNEYTDRVYVYDLPADQRGWVVVEGAAETGVGNYPRNPPQ</sequence>
<dbReference type="RefSeq" id="WP_074795148.1">
    <property type="nucleotide sequence ID" value="NZ_FOAD01000006.1"/>
</dbReference>
<gene>
    <name evidence="2" type="ORF">SAMN04488691_106246</name>
</gene>
<keyword evidence="1" id="KW-0812">Transmembrane</keyword>
<name>A0A1H7S3W8_HALLR</name>
<feature type="transmembrane region" description="Helical" evidence="1">
    <location>
        <begin position="6"/>
        <end position="27"/>
    </location>
</feature>
<dbReference type="AlphaFoldDB" id="A0A1H7S3W8"/>
<organism evidence="2 3">
    <name type="scientific">Haloferax larsenii</name>
    <dbReference type="NCBI Taxonomy" id="302484"/>
    <lineage>
        <taxon>Archaea</taxon>
        <taxon>Methanobacteriati</taxon>
        <taxon>Methanobacteriota</taxon>
        <taxon>Stenosarchaea group</taxon>
        <taxon>Halobacteria</taxon>
        <taxon>Halobacteriales</taxon>
        <taxon>Haloferacaceae</taxon>
        <taxon>Haloferax</taxon>
    </lineage>
</organism>
<accession>A0A1H7S3W8</accession>
<protein>
    <submittedName>
        <fullName evidence="2">Uncharacterized protein</fullName>
    </submittedName>
</protein>
<evidence type="ECO:0000313" key="3">
    <source>
        <dbReference type="Proteomes" id="UP000183894"/>
    </source>
</evidence>
<keyword evidence="1" id="KW-1133">Transmembrane helix</keyword>
<dbReference type="EMBL" id="FOAD01000006">
    <property type="protein sequence ID" value="SEL66217.1"/>
    <property type="molecule type" value="Genomic_DNA"/>
</dbReference>
<dbReference type="Proteomes" id="UP000183894">
    <property type="component" value="Unassembled WGS sequence"/>
</dbReference>
<evidence type="ECO:0000313" key="2">
    <source>
        <dbReference type="EMBL" id="SEL66217.1"/>
    </source>
</evidence>
<keyword evidence="1" id="KW-0472">Membrane</keyword>
<evidence type="ECO:0000256" key="1">
    <source>
        <dbReference type="SAM" id="Phobius"/>
    </source>
</evidence>
<dbReference type="OrthoDB" id="162223at2157"/>